<evidence type="ECO:0000256" key="1">
    <source>
        <dbReference type="ARBA" id="ARBA00005350"/>
    </source>
</evidence>
<reference evidence="4" key="1">
    <citation type="journal article" date="2023" name="Proc. Natl. Acad. Sci. U.S.A.">
        <title>Genomic and structural basis for evolution of tropane alkaloid biosynthesis.</title>
        <authorList>
            <person name="Wanga Y.-J."/>
            <person name="Taina T."/>
            <person name="Yua J.-Y."/>
            <person name="Lia J."/>
            <person name="Xua B."/>
            <person name="Chenc J."/>
            <person name="D'Auriad J.C."/>
            <person name="Huanga J.-P."/>
            <person name="Huanga S.-X."/>
        </authorList>
    </citation>
    <scope>NUCLEOTIDE SEQUENCE [LARGE SCALE GENOMIC DNA]</scope>
    <source>
        <strain evidence="4">cv. KIB-2019</strain>
    </source>
</reference>
<evidence type="ECO:0000256" key="2">
    <source>
        <dbReference type="SAM" id="MobiDB-lite"/>
    </source>
</evidence>
<gene>
    <name evidence="3" type="ORF">K7X08_026993</name>
</gene>
<feature type="compositionally biased region" description="Low complexity" evidence="2">
    <location>
        <begin position="46"/>
        <end position="62"/>
    </location>
</feature>
<keyword evidence="4" id="KW-1185">Reference proteome</keyword>
<evidence type="ECO:0000313" key="3">
    <source>
        <dbReference type="EMBL" id="KAJ8531559.1"/>
    </source>
</evidence>
<sequence>MLEMTDADEDEDEHEHEHEDESEDDDDRTRDTSPSPSPDAFEKNFSETYSSNNSSLSSSPTSVLPEIITNVSKKNAKDSITSPLLLSLRVQAVGNQNPIEVKHLSFHMFPNANQDSNTEAKQDCEIVDLPEILMTSLEKASENGGIFWTGASNGQAVPARVTFDVLLPPSSISRLQSNVTEQASVTPSPRILSPKIIESEIPTPPQPETQPDSSNESEEPAPSPPPANITSGNSITPPPPPPPPPPAPPITSKNRAVPCPPPPPPRISENVHSPPTPPPPPRSAHKGLKSMVTPHPLPPKASNGAVPAPPPLPPVGKVVAPPPPPMPMGKTKGGAPPPPPSPRQTKKEGAPPPSPRQMKKGGAPPPPPPSPRQTKKGGAPPPPPPAFAGAKDLLLKKAATKLKRSSQMGNLYRSLKGKVEGSTSDGKQKGGKGKFNASKGGKPGMADALAEITKKSAYFQQIEEDVKNHAKTIMEMKKAIASFNTSDMSELIRFHNYVESHLEKLTDESQVLARFEDFPCKKLEALRTAATLYSKLDSIVSTLENWQPASPVGQHLSRAERLERHPHQMSWRKSFHCLAKQYKYRSSESLVTNEHWNGIFGVKSSSSVQSQSQRRYISSLLNQSGNLSKALTLEGNMPGRTKLPGFVTGIAQGAGPGAIVVSRQYGQRSGDGPDLSREFFVQLWLADKRKQRSARKQKRKLRNIVDQTSFQAPFGKLFSSIPEETSYSEVKPVTKQPPTSQSVTGILEPTSLEEAKVAPLLARSNLLITRDIEWANLMLGFEQENRYAVMDVCFPQSPVGFIREKSNLLARQFLRTRRPFVASVTDGLGNELFRVRRPFWWINSSIYAEINGKEDGVVHRRWHLWRRIYDLYLGNKQFAVVENPGFWNWTFTLKDIDGKVLAQIDRDWRGFGFEIFTDAGQYVIRFGNADSSICPITGIEELDVARTLSLSERAVAVALAISLDNDYFSRHGGWGIPFFVVGE</sequence>
<feature type="compositionally biased region" description="Acidic residues" evidence="2">
    <location>
        <begin position="1"/>
        <end position="26"/>
    </location>
</feature>
<dbReference type="EMBL" id="JAJAGQ010000021">
    <property type="protein sequence ID" value="KAJ8531559.1"/>
    <property type="molecule type" value="Genomic_DNA"/>
</dbReference>
<comment type="caution">
    <text evidence="3">The sequence shown here is derived from an EMBL/GenBank/DDBJ whole genome shotgun (WGS) entry which is preliminary data.</text>
</comment>
<feature type="region of interest" description="Disordered" evidence="2">
    <location>
        <begin position="177"/>
        <end position="389"/>
    </location>
</feature>
<dbReference type="AlphaFoldDB" id="A0A9Q1L9I1"/>
<proteinExistence type="inferred from homology"/>
<dbReference type="Proteomes" id="UP001152561">
    <property type="component" value="Unassembled WGS sequence"/>
</dbReference>
<dbReference type="GO" id="GO:0017128">
    <property type="term" value="F:phospholipid scramblase activity"/>
    <property type="evidence" value="ECO:0007669"/>
    <property type="project" value="InterPro"/>
</dbReference>
<evidence type="ECO:0000313" key="4">
    <source>
        <dbReference type="Proteomes" id="UP001152561"/>
    </source>
</evidence>
<accession>A0A9Q1L9I1</accession>
<dbReference type="InterPro" id="IPR005552">
    <property type="entry name" value="Scramblase"/>
</dbReference>
<feature type="region of interest" description="Disordered" evidence="2">
    <location>
        <begin position="402"/>
        <end position="443"/>
    </location>
</feature>
<dbReference type="PANTHER" id="PTHR23248:SF9">
    <property type="entry name" value="PHOSPHOLIPID SCRAMBLASE"/>
    <property type="match status" value="1"/>
</dbReference>
<feature type="region of interest" description="Disordered" evidence="2">
    <location>
        <begin position="1"/>
        <end position="62"/>
    </location>
</feature>
<organism evidence="3 4">
    <name type="scientific">Anisodus acutangulus</name>
    <dbReference type="NCBI Taxonomy" id="402998"/>
    <lineage>
        <taxon>Eukaryota</taxon>
        <taxon>Viridiplantae</taxon>
        <taxon>Streptophyta</taxon>
        <taxon>Embryophyta</taxon>
        <taxon>Tracheophyta</taxon>
        <taxon>Spermatophyta</taxon>
        <taxon>Magnoliopsida</taxon>
        <taxon>eudicotyledons</taxon>
        <taxon>Gunneridae</taxon>
        <taxon>Pentapetalae</taxon>
        <taxon>asterids</taxon>
        <taxon>lamiids</taxon>
        <taxon>Solanales</taxon>
        <taxon>Solanaceae</taxon>
        <taxon>Solanoideae</taxon>
        <taxon>Hyoscyameae</taxon>
        <taxon>Anisodus</taxon>
    </lineage>
</organism>
<dbReference type="GO" id="GO:0005886">
    <property type="term" value="C:plasma membrane"/>
    <property type="evidence" value="ECO:0007669"/>
    <property type="project" value="TreeGrafter"/>
</dbReference>
<dbReference type="Pfam" id="PF03803">
    <property type="entry name" value="Scramblase"/>
    <property type="match status" value="1"/>
</dbReference>
<protein>
    <recommendedName>
        <fullName evidence="5">Phospholipid scramblase</fullName>
    </recommendedName>
</protein>
<feature type="compositionally biased region" description="Pro residues" evidence="2">
    <location>
        <begin position="307"/>
        <end position="327"/>
    </location>
</feature>
<name>A0A9Q1L9I1_9SOLA</name>
<comment type="similarity">
    <text evidence="1">Belongs to the phospholipid scramblase family.</text>
</comment>
<evidence type="ECO:0008006" key="5">
    <source>
        <dbReference type="Google" id="ProtNLM"/>
    </source>
</evidence>
<dbReference type="OrthoDB" id="191150at2759"/>
<dbReference type="PANTHER" id="PTHR23248">
    <property type="entry name" value="PHOSPHOLIPID SCRAMBLASE-RELATED"/>
    <property type="match status" value="1"/>
</dbReference>
<feature type="compositionally biased region" description="Polar residues" evidence="2">
    <location>
        <begin position="177"/>
        <end position="187"/>
    </location>
</feature>
<feature type="compositionally biased region" description="Pro residues" evidence="2">
    <location>
        <begin position="236"/>
        <end position="249"/>
    </location>
</feature>